<evidence type="ECO:0000313" key="4">
    <source>
        <dbReference type="EMBL" id="MBU9723226.1"/>
    </source>
</evidence>
<dbReference type="Pfam" id="PF13620">
    <property type="entry name" value="CarboxypepD_reg"/>
    <property type="match status" value="2"/>
</dbReference>
<dbReference type="PANTHER" id="PTHR46652">
    <property type="entry name" value="LEUCINE-RICH REPEAT AND IQ DOMAIN-CONTAINING PROTEIN 1-RELATED"/>
    <property type="match status" value="1"/>
</dbReference>
<dbReference type="PANTHER" id="PTHR46652:SF3">
    <property type="entry name" value="LEUCINE-RICH REPEAT-CONTAINING PROTEIN 9"/>
    <property type="match status" value="1"/>
</dbReference>
<comment type="caution">
    <text evidence="4">The sequence shown here is derived from an EMBL/GenBank/DDBJ whole genome shotgun (WGS) entry which is preliminary data.</text>
</comment>
<dbReference type="PROSITE" id="PS51450">
    <property type="entry name" value="LRR"/>
    <property type="match status" value="11"/>
</dbReference>
<organism evidence="4 5">
    <name type="scientific">Evansella alkalicola</name>
    <dbReference type="NCBI Taxonomy" id="745819"/>
    <lineage>
        <taxon>Bacteria</taxon>
        <taxon>Bacillati</taxon>
        <taxon>Bacillota</taxon>
        <taxon>Bacilli</taxon>
        <taxon>Bacillales</taxon>
        <taxon>Bacillaceae</taxon>
        <taxon>Evansella</taxon>
    </lineage>
</organism>
<evidence type="ECO:0000256" key="2">
    <source>
        <dbReference type="ARBA" id="ARBA00022737"/>
    </source>
</evidence>
<dbReference type="RefSeq" id="WP_216943381.1">
    <property type="nucleotide sequence ID" value="NZ_JAHQCR010000072.1"/>
</dbReference>
<dbReference type="InterPro" id="IPR003591">
    <property type="entry name" value="Leu-rich_rpt_typical-subtyp"/>
</dbReference>
<keyword evidence="5" id="KW-1185">Reference proteome</keyword>
<gene>
    <name evidence="4" type="ORF">KS407_17545</name>
</gene>
<reference evidence="4 5" key="1">
    <citation type="submission" date="2021-06" db="EMBL/GenBank/DDBJ databases">
        <title>Bacillus sp. RD4P76, an endophyte from a halophyte.</title>
        <authorList>
            <person name="Sun J.-Q."/>
        </authorList>
    </citation>
    <scope>NUCLEOTIDE SEQUENCE [LARGE SCALE GENOMIC DNA]</scope>
    <source>
        <strain evidence="4 5">JCM 17098</strain>
    </source>
</reference>
<keyword evidence="1" id="KW-0433">Leucine-rich repeat</keyword>
<proteinExistence type="predicted"/>
<feature type="compositionally biased region" description="Acidic residues" evidence="3">
    <location>
        <begin position="2357"/>
        <end position="2410"/>
    </location>
</feature>
<evidence type="ECO:0000256" key="1">
    <source>
        <dbReference type="ARBA" id="ARBA00022614"/>
    </source>
</evidence>
<dbReference type="EMBL" id="JAHQCR010000072">
    <property type="protein sequence ID" value="MBU9723226.1"/>
    <property type="molecule type" value="Genomic_DNA"/>
</dbReference>
<dbReference type="InterPro" id="IPR025875">
    <property type="entry name" value="Leu-rich_rpt_4"/>
</dbReference>
<dbReference type="InterPro" id="IPR050836">
    <property type="entry name" value="SDS22/Internalin_LRR"/>
</dbReference>
<evidence type="ECO:0000313" key="5">
    <source>
        <dbReference type="Proteomes" id="UP000790580"/>
    </source>
</evidence>
<dbReference type="Proteomes" id="UP000790580">
    <property type="component" value="Unassembled WGS sequence"/>
</dbReference>
<sequence length="2410" mass="275455">MNRKKWFAQFMIFLLVFQFFIPLIPATVTAESGTDEKRAEFDASNHLIDFTVASHENTVEVNWSWGGDEINPNIFTLTNNGGQVSGLENVIVDSNSDLEGVTHFTYRVEPDQVNSINTFNLFYGESLLATETIEVKNDSELETNKVNFADSNLENVIKEKLAITYDSIITEEDLSGLETLDISGKNIKSLAGLEHAVNLKNIYMNNNYITDINPLRGLDLEEIELSSNLITKLTPLTTQKNLKLLNVADNPILDLTIILELPSLSAVYISESNINDLESIHLLDELREKNIIVRTYPSDVNNESVEDDALNPHIKNVETLNVAHDTTTDEEITIPDRQLENILRNHLRLSEDDPITKEGLAKLEWLDIYGDVESLEGIEYALNVYEIFIYESNISDLSVLSELGDLIYLNVEENNVPVSFAGLEGTSINYLNIWRSDVVDVENIFKMTSLSVLQINHSQISTIEGIENLDNLVRLTLRNNGLSSIEPILQLNLEYLDFRYQDINLDHFSEETIDVLKQFVVNGTSVILFDRIYPDFRVTEESIIITMNDSEYYYPEFDVYLNEKYVGTSNGEYIIYELEPENYYDIELRYTDRFLEQEFSVKYEVRTATEPVGEKIDFVDINIEEAIRQEINIDRDLYDGDVEDLTFLYGNYADIQSLEDLKWLPNLMHLELAGNNFTDLSPLSVLKQLETLNLSSNTFDDISVLLELPLLESVRFEWIRFTDLENSLNVINELRNNGVEIQISMYSDSDVDIYKEATRVNIDWSYSDLFDVEIVEIHFDGKVKEVPYNSERYQIENLTPNTAYFVSVLFKDNQGNLVDGYIRTIYTTDLVYAYLFNASESTVELEVYIDESTSFNGLSFVFNGEIINPTNVDDDYYYFTGLTPNTEYEVEIQLIDVETNSIVAETYDWFRTRPEPTGDVVDFNNDNFNDYIKDRVNITHRELYESDLERVWWLNISEDRQPHSLHDLRLFKNLEGLYIGNANIDDWSFLEDLTSLYDLEISNSGLTNEDLMLIENHPSISYLYLYNNEITEIEVLLSLSNLYYVSLGEPGLDTRGDAQVARVLEELKQNGVEVFIERFVDEYAYFDVYNTDINETSFTLIWDNIVPSELPFEIRLNGELLDTTTDTSYTFSDLNPGTYYDVYVEAYDSRSKTLYYGHADVWTYEEGAAVSIDFPDANLEAAIKEYLWIKERPLMVGDLQKVEYLHLTGYEIENLNGLEHAINLRSLFAGWNNITELSPIKDLTNLNDLNLYGNNIQDISALKNLINLNYLDLDSNYISNIDILSELPNVEVLWLSHNPITSIDAIAEYDQLSDLYLHGTNLDYEDESTLAILRNLHNQGTDIDIYYDVFVEERVSLYYLQHDISDSHALIRWETDGNLDLVKNINVYSDYELVAELSNDATEYKLDDLASNSWYEVVVEVVFEEEERRSDFYFTYIRTLRPQEDYEQVTFQFTGSDGQIINRPLEVLIEGIDEKSRNWDIFQYGYINNQGQYRTWNNSSTEINLPVGEYEIIVFGEGRYEDSFFNVTVGKDTNLFELEVEMEEYRVGATKITVEDKNGNPIESLSYVNIFNRAIANDTKNEYGRYERFDEEYKDGVIELDDWIEGQYTVNVRADGYESFSSNSVFLEKDGTFKISLKAGLSVQGTVLNELRNAVINANVYVTSNDHSFWAYTTTGNGGEFIVDGLSNDKDYSIEVYLQGYETQYYSVSRDDLNQNGLTVIEEPIELIQEKFIEGRLLDEYGNGASNVFVYLYEEGQRWSSYGTRTDNNGNFRFSAIRDETYRLTTESFNYPNIEIEDVTVHDSNYTYTLVHQTGSFSGDGTRLSSNIQVVTPGNSVNYRLDYKNNGSGTLDDAYAELVLPEELAVVEESLTLNGRDAVFVNGKIQLGDLDPDETGVIRFQARLDSNVSDLASFTVLSRLVSKDETVTLSATTNVLSVTLNAPEVTASKDLKLYGRAKPGATIEVFDGTTLIGTTTLGQSRWWYMDVELPVREGIESEHSLRARVIDSEGGEAVTHSSKVVNVSYEPTIPSIDNVEIHAGWNDAVTLNPNTGVATFAIVEFTPIDVEVTFGDEVDKVEMHFIGETYDLEKYGNRFVGQFPPGWSSYGEQMFEMSYFIGEREIKLPLMEVIVLIDPSGYVFEGSMDNRLSGVQAIVEEDVDGRWIPWNAEFFGQVNPQITDVDGRYGWDVTQGSWRVIFNKEGYGEYVSRIVVTPPEETELNIPLVRTSNPEVVGVKHKLNTEENYEYIIVEFDRLMNESYMNKGMYVQNESGEVVDGSFIFEGYEGYRQVRGEPGYYEPDTTVSLSQYVIWKPSITLESDVDYTFVIEETLRDYDGKSLNDEVTLLFQSHFEAPLPGDEEPEPGEGEEDPGQEPGEEDPGQEPGEEDPGQEPGEEDPGQEPGEEDPGQEP</sequence>
<name>A0ABS6JYR1_9BACI</name>
<accession>A0ABS6JYR1</accession>
<dbReference type="SMART" id="SM00369">
    <property type="entry name" value="LRR_TYP"/>
    <property type="match status" value="7"/>
</dbReference>
<dbReference type="SMART" id="SM00365">
    <property type="entry name" value="LRR_SD22"/>
    <property type="match status" value="12"/>
</dbReference>
<dbReference type="Pfam" id="PF12799">
    <property type="entry name" value="LRR_4"/>
    <property type="match status" value="2"/>
</dbReference>
<dbReference type="InterPro" id="IPR001611">
    <property type="entry name" value="Leu-rich_rpt"/>
</dbReference>
<keyword evidence="2" id="KW-0677">Repeat</keyword>
<protein>
    <submittedName>
        <fullName evidence="4">Carboxypeptidase regulatory-like domain-containing protein</fullName>
    </submittedName>
</protein>
<evidence type="ECO:0000256" key="3">
    <source>
        <dbReference type="SAM" id="MobiDB-lite"/>
    </source>
</evidence>
<feature type="region of interest" description="Disordered" evidence="3">
    <location>
        <begin position="2353"/>
        <end position="2410"/>
    </location>
</feature>